<dbReference type="Proteomes" id="UP000470772">
    <property type="component" value="Unassembled WGS sequence"/>
</dbReference>
<dbReference type="AlphaFoldDB" id="A0A6A9QL33"/>
<reference evidence="1 2" key="1">
    <citation type="submission" date="2019-10" db="EMBL/GenBank/DDBJ databases">
        <title>Sequencing and Assembly of Multiple Reported Metal-Biooxidizing Members of the Extremely Thermoacidophilic Archaeal Family Sulfolobaceae.</title>
        <authorList>
            <person name="Counts J.A."/>
            <person name="Kelly R.M."/>
        </authorList>
    </citation>
    <scope>NUCLEOTIDE SEQUENCE [LARGE SCALE GENOMIC DNA]</scope>
    <source>
        <strain evidence="1 2">DSM 6482</strain>
    </source>
</reference>
<keyword evidence="2" id="KW-1185">Reference proteome</keyword>
<comment type="caution">
    <text evidence="1">The sequence shown here is derived from an EMBL/GenBank/DDBJ whole genome shotgun (WGS) entry which is preliminary data.</text>
</comment>
<organism evidence="1 2">
    <name type="scientific">Sulfuracidifex metallicus DSM 6482 = JCM 9184</name>
    <dbReference type="NCBI Taxonomy" id="523847"/>
    <lineage>
        <taxon>Archaea</taxon>
        <taxon>Thermoproteota</taxon>
        <taxon>Thermoprotei</taxon>
        <taxon>Sulfolobales</taxon>
        <taxon>Sulfolobaceae</taxon>
        <taxon>Sulfuracidifex</taxon>
    </lineage>
</organism>
<dbReference type="OrthoDB" id="23364at2157"/>
<accession>A0A6A9QL33</accession>
<protein>
    <submittedName>
        <fullName evidence="1">Chromatin protein Cren7</fullName>
    </submittedName>
</protein>
<evidence type="ECO:0000313" key="2">
    <source>
        <dbReference type="Proteomes" id="UP000470772"/>
    </source>
</evidence>
<gene>
    <name evidence="1" type="ORF">GC250_00235</name>
</gene>
<dbReference type="EMBL" id="WGGD01000005">
    <property type="protein sequence ID" value="MUN27925.1"/>
    <property type="molecule type" value="Genomic_DNA"/>
</dbReference>
<proteinExistence type="predicted"/>
<evidence type="ECO:0000313" key="1">
    <source>
        <dbReference type="EMBL" id="MUN27925.1"/>
    </source>
</evidence>
<dbReference type="RefSeq" id="WP_054837835.1">
    <property type="nucleotide sequence ID" value="NZ_BBBY01000002.1"/>
</dbReference>
<name>A0A6A9QL33_SULME</name>
<sequence length="110" mass="12259">MARKKQKDSTTCPNCGEENVKPTKTWQLVSPLPDSKGRITITVMGTFDCPKCNHHWRGVVSKIKAGGSSVEVEGKKGVKKIGDEEEIDEKREEGEVIELDLSDIDEDEEE</sequence>